<keyword evidence="4" id="KW-1185">Reference proteome</keyword>
<dbReference type="STRING" id="1379910.TH63_18295"/>
<dbReference type="KEGG" id="ruf:TH63_18295"/>
<proteinExistence type="predicted"/>
<evidence type="ECO:0000259" key="2">
    <source>
        <dbReference type="Pfam" id="PF13239"/>
    </source>
</evidence>
<keyword evidence="1" id="KW-0472">Membrane</keyword>
<feature type="transmembrane region" description="Helical" evidence="1">
    <location>
        <begin position="21"/>
        <end position="40"/>
    </location>
</feature>
<feature type="domain" description="2TM" evidence="2">
    <location>
        <begin position="13"/>
        <end position="83"/>
    </location>
</feature>
<dbReference type="InterPro" id="IPR025698">
    <property type="entry name" value="2TM_dom"/>
</dbReference>
<dbReference type="EMBL" id="CP010777">
    <property type="protein sequence ID" value="AKQ47150.1"/>
    <property type="molecule type" value="Genomic_DNA"/>
</dbReference>
<evidence type="ECO:0000313" key="4">
    <source>
        <dbReference type="Proteomes" id="UP000036458"/>
    </source>
</evidence>
<organism evidence="3 4">
    <name type="scientific">Rufibacter radiotolerans</name>
    <dbReference type="NCBI Taxonomy" id="1379910"/>
    <lineage>
        <taxon>Bacteria</taxon>
        <taxon>Pseudomonadati</taxon>
        <taxon>Bacteroidota</taxon>
        <taxon>Cytophagia</taxon>
        <taxon>Cytophagales</taxon>
        <taxon>Hymenobacteraceae</taxon>
        <taxon>Rufibacter</taxon>
    </lineage>
</organism>
<reference evidence="3 4" key="1">
    <citation type="submission" date="2015-01" db="EMBL/GenBank/DDBJ databases">
        <title>Rufibacter sp./DG31D/ whole genome sequencing.</title>
        <authorList>
            <person name="Kim M.K."/>
            <person name="Srinivasan S."/>
            <person name="Lee J.-J."/>
        </authorList>
    </citation>
    <scope>NUCLEOTIDE SEQUENCE [LARGE SCALE GENOMIC DNA]</scope>
    <source>
        <strain evidence="3 4">DG31D</strain>
    </source>
</reference>
<evidence type="ECO:0000313" key="3">
    <source>
        <dbReference type="EMBL" id="AKQ47150.1"/>
    </source>
</evidence>
<dbReference type="RefSeq" id="WP_048922221.1">
    <property type="nucleotide sequence ID" value="NZ_CP010777.1"/>
</dbReference>
<feature type="transmembrane region" description="Helical" evidence="1">
    <location>
        <begin position="52"/>
        <end position="72"/>
    </location>
</feature>
<name>A0A0H4VMN4_9BACT</name>
<dbReference type="Pfam" id="PF13239">
    <property type="entry name" value="2TM"/>
    <property type="match status" value="1"/>
</dbReference>
<sequence>MEIEKDKLLWKMAKKRVAFRRHLFTYLMVNLVMWAVWHFSNGDSFTVDGLPWPAWVTFGWGTGLAFNFYDAYYGFQDDATEREYEKLARKKKV</sequence>
<dbReference type="AlphaFoldDB" id="A0A0H4VMN4"/>
<evidence type="ECO:0000256" key="1">
    <source>
        <dbReference type="SAM" id="Phobius"/>
    </source>
</evidence>
<dbReference type="Proteomes" id="UP000036458">
    <property type="component" value="Chromosome"/>
</dbReference>
<dbReference type="OrthoDB" id="8965954at2"/>
<dbReference type="PATRIC" id="fig|1379910.4.peg.3987"/>
<accession>A0A0H4VMN4</accession>
<protein>
    <recommendedName>
        <fullName evidence="2">2TM domain-containing protein</fullName>
    </recommendedName>
</protein>
<keyword evidence="1" id="KW-1133">Transmembrane helix</keyword>
<keyword evidence="1" id="KW-0812">Transmembrane</keyword>
<gene>
    <name evidence="3" type="ORF">TH63_18295</name>
</gene>